<evidence type="ECO:0000256" key="1">
    <source>
        <dbReference type="ARBA" id="ARBA00004193"/>
    </source>
</evidence>
<evidence type="ECO:0000256" key="6">
    <source>
        <dbReference type="ARBA" id="ARBA00023288"/>
    </source>
</evidence>
<evidence type="ECO:0000256" key="5">
    <source>
        <dbReference type="ARBA" id="ARBA00023139"/>
    </source>
</evidence>
<reference evidence="8 9" key="1">
    <citation type="submission" date="2016-10" db="EMBL/GenBank/DDBJ databases">
        <title>Comparative genomics of Bacillus thuringiensis reveals a path to pathogens against multiple invertebrate hosts.</title>
        <authorList>
            <person name="Zheng J."/>
            <person name="Gao Q."/>
            <person name="Liu H."/>
            <person name="Peng D."/>
            <person name="Ruan L."/>
            <person name="Sun M."/>
        </authorList>
    </citation>
    <scope>NUCLEOTIDE SEQUENCE [LARGE SCALE GENOMIC DNA]</scope>
    <source>
        <strain evidence="8">BGSC 4CA1</strain>
    </source>
</reference>
<dbReference type="GO" id="GO:0030288">
    <property type="term" value="C:outer membrane-bounded periplasmic space"/>
    <property type="evidence" value="ECO:0007669"/>
    <property type="project" value="TreeGrafter"/>
</dbReference>
<name>A0A9X6IDF9_BACTU</name>
<evidence type="ECO:0000259" key="7">
    <source>
        <dbReference type="PROSITE" id="PS50983"/>
    </source>
</evidence>
<dbReference type="NCBIfam" id="NF038402">
    <property type="entry name" value="TroA_like"/>
    <property type="match status" value="1"/>
</dbReference>
<keyword evidence="4" id="KW-0732">Signal</keyword>
<sequence>MKKSITLFTAILSIFFLLIGCSAKEDEKASAIKTEKGKEKIEITDLSGRKVTFDKVPESFATLSMGDMDIIDVLGGKIVGRPDTKLTLPDELKKAQVIGNAHQPNFEQIASLKPDVLVANNGFQKNVPTVEGQGTQVIISSANSVQDIQKNIELYGTVMKKEDKAKEINQKMNDQMKKYEKKSDVKALLVYGAPGTYLAALPTSLSGDILEKTGGKNIASDFPETKEYPQYAQLSVERIIEANPDVIYLITHGDPKSVKKAFEGEMMKNEAWKNLEAVKQNRVVILPPDLFGSNPGTKVTEAMDFMYKSIQDVRK</sequence>
<accession>A0A9X6IDF9</accession>
<comment type="caution">
    <text evidence="8">The sequence shown here is derived from an EMBL/GenBank/DDBJ whole genome shotgun (WGS) entry which is preliminary data.</text>
</comment>
<evidence type="ECO:0000256" key="4">
    <source>
        <dbReference type="ARBA" id="ARBA00022729"/>
    </source>
</evidence>
<evidence type="ECO:0000256" key="2">
    <source>
        <dbReference type="ARBA" id="ARBA00008814"/>
    </source>
</evidence>
<protein>
    <submittedName>
        <fullName evidence="8">Iron-hydroxamate ABC transporter substrate-binding protein</fullName>
    </submittedName>
</protein>
<keyword evidence="3" id="KW-0813">Transport</keyword>
<evidence type="ECO:0000313" key="8">
    <source>
        <dbReference type="EMBL" id="OTY54119.1"/>
    </source>
</evidence>
<keyword evidence="5" id="KW-0564">Palmitate</keyword>
<dbReference type="InterPro" id="IPR002491">
    <property type="entry name" value="ABC_transptr_periplasmic_BD"/>
</dbReference>
<gene>
    <name evidence="8" type="ORF">BK746_24035</name>
</gene>
<keyword evidence="6" id="KW-0449">Lipoprotein</keyword>
<dbReference type="RefSeq" id="WP_087967297.1">
    <property type="nucleotide sequence ID" value="NZ_NFDN01000071.1"/>
</dbReference>
<dbReference type="GO" id="GO:0005886">
    <property type="term" value="C:plasma membrane"/>
    <property type="evidence" value="ECO:0007669"/>
    <property type="project" value="UniProtKB-SubCell"/>
</dbReference>
<dbReference type="PANTHER" id="PTHR30532:SF28">
    <property type="entry name" value="PETROBACTIN-BINDING PROTEIN YCLQ"/>
    <property type="match status" value="1"/>
</dbReference>
<dbReference type="Gene3D" id="3.40.50.1980">
    <property type="entry name" value="Nitrogenase molybdenum iron protein domain"/>
    <property type="match status" value="2"/>
</dbReference>
<dbReference type="PROSITE" id="PS50983">
    <property type="entry name" value="FE_B12_PBP"/>
    <property type="match status" value="1"/>
</dbReference>
<dbReference type="PROSITE" id="PS51257">
    <property type="entry name" value="PROKAR_LIPOPROTEIN"/>
    <property type="match status" value="1"/>
</dbReference>
<dbReference type="InterPro" id="IPR051313">
    <property type="entry name" value="Bact_iron-sidero_bind"/>
</dbReference>
<organism evidence="8 9">
    <name type="scientific">Bacillus thuringiensis serovar yosoo</name>
    <dbReference type="NCBI Taxonomy" id="180848"/>
    <lineage>
        <taxon>Bacteria</taxon>
        <taxon>Bacillati</taxon>
        <taxon>Bacillota</taxon>
        <taxon>Bacilli</taxon>
        <taxon>Bacillales</taxon>
        <taxon>Bacillaceae</taxon>
        <taxon>Bacillus</taxon>
        <taxon>Bacillus cereus group</taxon>
    </lineage>
</organism>
<evidence type="ECO:0000256" key="3">
    <source>
        <dbReference type="ARBA" id="ARBA00022448"/>
    </source>
</evidence>
<feature type="domain" description="Fe/B12 periplasmic-binding" evidence="7">
    <location>
        <begin position="59"/>
        <end position="314"/>
    </location>
</feature>
<evidence type="ECO:0000313" key="9">
    <source>
        <dbReference type="Proteomes" id="UP000195129"/>
    </source>
</evidence>
<comment type="similarity">
    <text evidence="2">Belongs to the bacterial solute-binding protein 8 family.</text>
</comment>
<dbReference type="FunFam" id="3.40.50.1980:FF:000022">
    <property type="entry name" value="Heme ABC transporter substrate-binding protein IsdE"/>
    <property type="match status" value="1"/>
</dbReference>
<dbReference type="Proteomes" id="UP000195129">
    <property type="component" value="Unassembled WGS sequence"/>
</dbReference>
<dbReference type="Pfam" id="PF01497">
    <property type="entry name" value="Peripla_BP_2"/>
    <property type="match status" value="1"/>
</dbReference>
<dbReference type="InterPro" id="IPR054828">
    <property type="entry name" value="Vit_B12_bind_prot"/>
</dbReference>
<dbReference type="AlphaFoldDB" id="A0A9X6IDF9"/>
<dbReference type="PANTHER" id="PTHR30532">
    <property type="entry name" value="IRON III DICITRATE-BINDING PERIPLASMIC PROTEIN"/>
    <property type="match status" value="1"/>
</dbReference>
<dbReference type="EMBL" id="NFDN01000071">
    <property type="protein sequence ID" value="OTY54119.1"/>
    <property type="molecule type" value="Genomic_DNA"/>
</dbReference>
<comment type="subcellular location">
    <subcellularLocation>
        <location evidence="1">Cell membrane</location>
        <topology evidence="1">Lipid-anchor</topology>
    </subcellularLocation>
</comment>
<dbReference type="SUPFAM" id="SSF53807">
    <property type="entry name" value="Helical backbone' metal receptor"/>
    <property type="match status" value="1"/>
</dbReference>
<dbReference type="GO" id="GO:1901678">
    <property type="term" value="P:iron coordination entity transport"/>
    <property type="evidence" value="ECO:0007669"/>
    <property type="project" value="UniProtKB-ARBA"/>
</dbReference>
<proteinExistence type="inferred from homology"/>